<reference evidence="2" key="1">
    <citation type="submission" date="2016-11" db="EMBL/GenBank/DDBJ databases">
        <authorList>
            <person name="Varghese N."/>
            <person name="Submissions S."/>
        </authorList>
    </citation>
    <scope>NUCLEOTIDE SEQUENCE [LARGE SCALE GENOMIC DNA]</scope>
    <source>
        <strain evidence="2">DSM 24724</strain>
    </source>
</reference>
<proteinExistence type="predicted"/>
<evidence type="ECO:0000313" key="1">
    <source>
        <dbReference type="EMBL" id="SHL19650.1"/>
    </source>
</evidence>
<sequence>MNTSFYLEHFQKIANQIDQELLLQKSIEVAVGIYVDSVFIKLYKKSWASNPEEALTAESRIFFSVWVNDATIAKQKIMYNIHALKLRKLKGYSIQSRKFAEAFREDFKEYEQKWKNVSANHGPLTLMEGWIKLNPENLQEEVLKLTHNFLEMEYLIDNTLNQFKLRM</sequence>
<dbReference type="RefSeq" id="WP_068843064.1">
    <property type="nucleotide sequence ID" value="NZ_FRBT01000001.1"/>
</dbReference>
<organism evidence="1 2">
    <name type="scientific">Flavobacterium chilense</name>
    <dbReference type="NCBI Taxonomy" id="946677"/>
    <lineage>
        <taxon>Bacteria</taxon>
        <taxon>Pseudomonadati</taxon>
        <taxon>Bacteroidota</taxon>
        <taxon>Flavobacteriia</taxon>
        <taxon>Flavobacteriales</taxon>
        <taxon>Flavobacteriaceae</taxon>
        <taxon>Flavobacterium</taxon>
    </lineage>
</organism>
<dbReference type="EMBL" id="FRBT01000001">
    <property type="protein sequence ID" value="SHL19650.1"/>
    <property type="molecule type" value="Genomic_DNA"/>
</dbReference>
<dbReference type="OrthoDB" id="674567at2"/>
<keyword evidence="2" id="KW-1185">Reference proteome</keyword>
<dbReference type="STRING" id="946677.SAMN05444484_101661"/>
<dbReference type="AlphaFoldDB" id="A0A1M6YND9"/>
<evidence type="ECO:0000313" key="2">
    <source>
        <dbReference type="Proteomes" id="UP000184028"/>
    </source>
</evidence>
<dbReference type="Proteomes" id="UP000184028">
    <property type="component" value="Unassembled WGS sequence"/>
</dbReference>
<accession>A0A1M6YND9</accession>
<protein>
    <submittedName>
        <fullName evidence="1">Uncharacterized protein</fullName>
    </submittedName>
</protein>
<name>A0A1M6YND9_9FLAO</name>
<gene>
    <name evidence="1" type="ORF">SAMN05444484_101661</name>
</gene>